<proteinExistence type="predicted"/>
<accession>A0A1B6M9W0</accession>
<dbReference type="AlphaFoldDB" id="A0A1B6M9W0"/>
<name>A0A1B6M9W0_9HEMI</name>
<organism evidence="2">
    <name type="scientific">Graphocephala atropunctata</name>
    <dbReference type="NCBI Taxonomy" id="36148"/>
    <lineage>
        <taxon>Eukaryota</taxon>
        <taxon>Metazoa</taxon>
        <taxon>Ecdysozoa</taxon>
        <taxon>Arthropoda</taxon>
        <taxon>Hexapoda</taxon>
        <taxon>Insecta</taxon>
        <taxon>Pterygota</taxon>
        <taxon>Neoptera</taxon>
        <taxon>Paraneoptera</taxon>
        <taxon>Hemiptera</taxon>
        <taxon>Auchenorrhyncha</taxon>
        <taxon>Membracoidea</taxon>
        <taxon>Cicadellidae</taxon>
        <taxon>Cicadellinae</taxon>
        <taxon>Cicadellini</taxon>
        <taxon>Graphocephala</taxon>
    </lineage>
</organism>
<reference evidence="2" key="1">
    <citation type="submission" date="2015-11" db="EMBL/GenBank/DDBJ databases">
        <title>De novo transcriptome assembly of four potential Pierce s Disease insect vectors from Arizona vineyards.</title>
        <authorList>
            <person name="Tassone E.E."/>
        </authorList>
    </citation>
    <scope>NUCLEOTIDE SEQUENCE</scope>
</reference>
<gene>
    <name evidence="2" type="ORF">g.14494</name>
</gene>
<evidence type="ECO:0000313" key="2">
    <source>
        <dbReference type="EMBL" id="JAT32723.1"/>
    </source>
</evidence>
<protein>
    <submittedName>
        <fullName evidence="2">Uncharacterized protein</fullName>
    </submittedName>
</protein>
<sequence length="145" mass="15885">MSNTRDGRGRGNPWTRGRGNKQSQNSKPGNDANKQKPNISSSTSEDKFQKAKLQMKEAAEKHKLTSYESSSEEEELESENILGSVLKSYASLGGTNEDLGRTQNYLEDAFQSGAAICLICIATVKRNDSVCIVNDNFSLSFITAI</sequence>
<evidence type="ECO:0000256" key="1">
    <source>
        <dbReference type="SAM" id="MobiDB-lite"/>
    </source>
</evidence>
<feature type="compositionally biased region" description="Basic and acidic residues" evidence="1">
    <location>
        <begin position="44"/>
        <end position="65"/>
    </location>
</feature>
<dbReference type="EMBL" id="GEBQ01007254">
    <property type="protein sequence ID" value="JAT32723.1"/>
    <property type="molecule type" value="Transcribed_RNA"/>
</dbReference>
<feature type="region of interest" description="Disordered" evidence="1">
    <location>
        <begin position="1"/>
        <end position="78"/>
    </location>
</feature>